<dbReference type="Pfam" id="PF01547">
    <property type="entry name" value="SBP_bac_1"/>
    <property type="match status" value="1"/>
</dbReference>
<comment type="caution">
    <text evidence="2">The sequence shown here is derived from an EMBL/GenBank/DDBJ whole genome shotgun (WGS) entry which is preliminary data.</text>
</comment>
<sequence>MRPHTSVKAAAVVAAASALLLAGCSSDDSGSGSGSGSGAYTTPTDPAQKIELTYWTWAPGMDKVAAVWNKEHPTIHVEVNKQDGGDPAVTKLLTAIKAGSGAPDIMQAEYQKIPTLVASDALADISKDIDPATKSAFGDGSWNAVTLGSDAVYAVPQDSGPMEFYYRADVFEKYGLTVPTTWDDYAKVAEELHQKDPKAYLGTFSSTDAGWFTGLAQQAGASWWGVDGDAWSVDIDSEATQKVATYWGKLVEEGVIDNKPMYTPAWNKALNDGTQVGWISAIWAPGVLSGNAPDTKGQWKMAKLPQWTAGDDATGNWGGSATAVTTQSKNPQYAAEFVTWLNTSSEAADLLVSEGGLYPAALASQKSALTSPPDFFSNQPDFYSLAAEISGTVKPFTYGPNVDVAYSAYNDEFGKATKAKTQQAFGDAVTSMQKTTLDNLKSSGYNVKE</sequence>
<feature type="signal peptide" evidence="1">
    <location>
        <begin position="1"/>
        <end position="22"/>
    </location>
</feature>
<evidence type="ECO:0000313" key="2">
    <source>
        <dbReference type="EMBL" id="PJI86680.1"/>
    </source>
</evidence>
<dbReference type="AlphaFoldDB" id="A0A2M8W6X1"/>
<gene>
    <name evidence="2" type="ORF">CLV34_2600</name>
</gene>
<dbReference type="PANTHER" id="PTHR43649:SF12">
    <property type="entry name" value="DIACETYLCHITOBIOSE BINDING PROTEIN DASA"/>
    <property type="match status" value="1"/>
</dbReference>
<reference evidence="2 3" key="1">
    <citation type="submission" date="2017-11" db="EMBL/GenBank/DDBJ databases">
        <title>Genomic Encyclopedia of Archaeal and Bacterial Type Strains, Phase II (KMG-II): From Individual Species to Whole Genera.</title>
        <authorList>
            <person name="Goeker M."/>
        </authorList>
    </citation>
    <scope>NUCLEOTIDE SEQUENCE [LARGE SCALE GENOMIC DNA]</scope>
    <source>
        <strain evidence="2 3">DSM 22413</strain>
    </source>
</reference>
<dbReference type="PROSITE" id="PS51257">
    <property type="entry name" value="PROKAR_LIPOPROTEIN"/>
    <property type="match status" value="1"/>
</dbReference>
<dbReference type="InterPro" id="IPR050490">
    <property type="entry name" value="Bact_solute-bd_prot1"/>
</dbReference>
<dbReference type="SUPFAM" id="SSF53850">
    <property type="entry name" value="Periplasmic binding protein-like II"/>
    <property type="match status" value="1"/>
</dbReference>
<dbReference type="RefSeq" id="WP_100350709.1">
    <property type="nucleotide sequence ID" value="NZ_PGTZ01000010.1"/>
</dbReference>
<proteinExistence type="predicted"/>
<dbReference type="InterPro" id="IPR006059">
    <property type="entry name" value="SBP"/>
</dbReference>
<evidence type="ECO:0000256" key="1">
    <source>
        <dbReference type="SAM" id="SignalP"/>
    </source>
</evidence>
<dbReference type="OrthoDB" id="2515046at2"/>
<name>A0A2M8W6X1_9MICO</name>
<keyword evidence="3" id="KW-1185">Reference proteome</keyword>
<dbReference type="EMBL" id="PGTZ01000010">
    <property type="protein sequence ID" value="PJI86680.1"/>
    <property type="molecule type" value="Genomic_DNA"/>
</dbReference>
<keyword evidence="1" id="KW-0732">Signal</keyword>
<evidence type="ECO:0000313" key="3">
    <source>
        <dbReference type="Proteomes" id="UP000231586"/>
    </source>
</evidence>
<dbReference type="Gene3D" id="3.40.190.10">
    <property type="entry name" value="Periplasmic binding protein-like II"/>
    <property type="match status" value="3"/>
</dbReference>
<dbReference type="Proteomes" id="UP000231586">
    <property type="component" value="Unassembled WGS sequence"/>
</dbReference>
<feature type="chain" id="PRO_5039209839" evidence="1">
    <location>
        <begin position="23"/>
        <end position="449"/>
    </location>
</feature>
<accession>A0A2M8W6X1</accession>
<organism evidence="2 3">
    <name type="scientific">Luteimicrobium subarcticum</name>
    <dbReference type="NCBI Taxonomy" id="620910"/>
    <lineage>
        <taxon>Bacteria</taxon>
        <taxon>Bacillati</taxon>
        <taxon>Actinomycetota</taxon>
        <taxon>Actinomycetes</taxon>
        <taxon>Micrococcales</taxon>
        <taxon>Luteimicrobium</taxon>
    </lineage>
</organism>
<protein>
    <submittedName>
        <fullName evidence="2">Carbohydrate ABC transporter substrate-binding protein (CUT1 family)</fullName>
    </submittedName>
</protein>
<dbReference type="PANTHER" id="PTHR43649">
    <property type="entry name" value="ARABINOSE-BINDING PROTEIN-RELATED"/>
    <property type="match status" value="1"/>
</dbReference>